<proteinExistence type="predicted"/>
<evidence type="ECO:0000256" key="1">
    <source>
        <dbReference type="SAM" id="SignalP"/>
    </source>
</evidence>
<dbReference type="Gene3D" id="2.40.160.20">
    <property type="match status" value="1"/>
</dbReference>
<evidence type="ECO:0000313" key="2">
    <source>
        <dbReference type="EMBL" id="AZQ60935.1"/>
    </source>
</evidence>
<dbReference type="EMBL" id="CP034562">
    <property type="protein sequence ID" value="AZQ60935.1"/>
    <property type="molecule type" value="Genomic_DNA"/>
</dbReference>
<accession>A0A3Q9FN33</accession>
<keyword evidence="1" id="KW-0732">Signal</keyword>
<gene>
    <name evidence="2" type="ORF">EI427_01505</name>
</gene>
<protein>
    <recommendedName>
        <fullName evidence="4">Outer membrane protein beta-barrel domain-containing protein</fullName>
    </recommendedName>
</protein>
<reference evidence="2 3" key="1">
    <citation type="submission" date="2018-12" db="EMBL/GenBank/DDBJ databases">
        <title>Flammeovirga pectinis sp. nov., isolated from the gut of the Korean scallop, Patinopecten yessoensis.</title>
        <authorList>
            <person name="Bae J.-W."/>
            <person name="Jeong Y.-S."/>
            <person name="Kang W."/>
        </authorList>
    </citation>
    <scope>NUCLEOTIDE SEQUENCE [LARGE SCALE GENOMIC DNA]</scope>
    <source>
        <strain evidence="2 3">L12M1</strain>
    </source>
</reference>
<organism evidence="2 3">
    <name type="scientific">Flammeovirga pectinis</name>
    <dbReference type="NCBI Taxonomy" id="2494373"/>
    <lineage>
        <taxon>Bacteria</taxon>
        <taxon>Pseudomonadati</taxon>
        <taxon>Bacteroidota</taxon>
        <taxon>Cytophagia</taxon>
        <taxon>Cytophagales</taxon>
        <taxon>Flammeovirgaceae</taxon>
        <taxon>Flammeovirga</taxon>
    </lineage>
</organism>
<keyword evidence="3" id="KW-1185">Reference proteome</keyword>
<dbReference type="AlphaFoldDB" id="A0A3Q9FN33"/>
<feature type="signal peptide" evidence="1">
    <location>
        <begin position="1"/>
        <end position="25"/>
    </location>
</feature>
<sequence length="186" mass="21288">MFNNGFTLKSISFLMIMLLSSMVFAQKPKYNKKSTNYSNSAAFYINTGVGFSGHGVPFYIGFDYNDVHPDISIGGSFGIRNWSRAHKDHYHDYRSWNISFNGNYHFNRIMNIPNNFDFYAGLNIGYYNYKDRNDYVNDDWSYYNSGMGIGLQIGGRWFITDVIGLNLQFGGGSQYTGGNFGVTFRL</sequence>
<evidence type="ECO:0008006" key="4">
    <source>
        <dbReference type="Google" id="ProtNLM"/>
    </source>
</evidence>
<dbReference type="Proteomes" id="UP000267268">
    <property type="component" value="Chromosome 1"/>
</dbReference>
<evidence type="ECO:0000313" key="3">
    <source>
        <dbReference type="Proteomes" id="UP000267268"/>
    </source>
</evidence>
<feature type="chain" id="PRO_5018755037" description="Outer membrane protein beta-barrel domain-containing protein" evidence="1">
    <location>
        <begin position="26"/>
        <end position="186"/>
    </location>
</feature>
<dbReference type="OrthoDB" id="658990at2"/>
<dbReference type="KEGG" id="fll:EI427_01505"/>
<name>A0A3Q9FN33_9BACT</name>